<keyword evidence="1" id="KW-1133">Transmembrane helix</keyword>
<feature type="transmembrane region" description="Helical" evidence="1">
    <location>
        <begin position="155"/>
        <end position="184"/>
    </location>
</feature>
<keyword evidence="3" id="KW-1185">Reference proteome</keyword>
<reference evidence="2 3" key="1">
    <citation type="submission" date="2023-05" db="EMBL/GenBank/DDBJ databases">
        <title>Actinoplanes sp. NEAU-A12 genome sequencing.</title>
        <authorList>
            <person name="Wang Z.-S."/>
        </authorList>
    </citation>
    <scope>NUCLEOTIDE SEQUENCE [LARGE SCALE GENOMIC DNA]</scope>
    <source>
        <strain evidence="2 3">NEAU-A12</strain>
    </source>
</reference>
<dbReference type="Proteomes" id="UP001241758">
    <property type="component" value="Unassembled WGS sequence"/>
</dbReference>
<comment type="caution">
    <text evidence="2">The sequence shown here is derived from an EMBL/GenBank/DDBJ whole genome shotgun (WGS) entry which is preliminary data.</text>
</comment>
<evidence type="ECO:0000313" key="3">
    <source>
        <dbReference type="Proteomes" id="UP001241758"/>
    </source>
</evidence>
<evidence type="ECO:0000313" key="2">
    <source>
        <dbReference type="EMBL" id="MDI6098178.1"/>
    </source>
</evidence>
<proteinExistence type="predicted"/>
<sequence>MVQDPNAFLTPPTEPDESWTNGFIDPAFLFNYVSPTSWINELINSVTGKDVLGTITESIAGDWSKIWAFGDAMTNVGRWSEQVAVNVQQEILKLDSSWDGNANDAAYNYFTNLAVEISDLRFALTEIGESYRTAAKGAWGLATQMGNMLQALCDMAIAFCLVVAGSALTTSVGVGFAGYGVAGLMAAEMMAIASKLFLIASTASMAVFGTFGAAMDAAYQGGDLSSVKLPTSPYPVLGT</sequence>
<dbReference type="RefSeq" id="WP_282757702.1">
    <property type="nucleotide sequence ID" value="NZ_JASCTH010000003.1"/>
</dbReference>
<dbReference type="Gene3D" id="1.10.287.1060">
    <property type="entry name" value="ESAT-6-like"/>
    <property type="match status" value="1"/>
</dbReference>
<dbReference type="SUPFAM" id="SSF140453">
    <property type="entry name" value="EsxAB dimer-like"/>
    <property type="match status" value="1"/>
</dbReference>
<gene>
    <name evidence="2" type="ORF">QLQ12_06120</name>
</gene>
<dbReference type="EMBL" id="JASCTH010000003">
    <property type="protein sequence ID" value="MDI6098178.1"/>
    <property type="molecule type" value="Genomic_DNA"/>
</dbReference>
<evidence type="ECO:0008006" key="4">
    <source>
        <dbReference type="Google" id="ProtNLM"/>
    </source>
</evidence>
<name>A0ABT6WES1_9ACTN</name>
<keyword evidence="1" id="KW-0472">Membrane</keyword>
<keyword evidence="1" id="KW-0812">Transmembrane</keyword>
<protein>
    <recommendedName>
        <fullName evidence="4">PPE family domain-containing protein</fullName>
    </recommendedName>
</protein>
<dbReference type="InterPro" id="IPR036689">
    <property type="entry name" value="ESAT-6-like_sf"/>
</dbReference>
<evidence type="ECO:0000256" key="1">
    <source>
        <dbReference type="SAM" id="Phobius"/>
    </source>
</evidence>
<accession>A0ABT6WES1</accession>
<organism evidence="2 3">
    <name type="scientific">Actinoplanes sandaracinus</name>
    <dbReference type="NCBI Taxonomy" id="3045177"/>
    <lineage>
        <taxon>Bacteria</taxon>
        <taxon>Bacillati</taxon>
        <taxon>Actinomycetota</taxon>
        <taxon>Actinomycetes</taxon>
        <taxon>Micromonosporales</taxon>
        <taxon>Micromonosporaceae</taxon>
        <taxon>Actinoplanes</taxon>
    </lineage>
</organism>
<feature type="transmembrane region" description="Helical" evidence="1">
    <location>
        <begin position="196"/>
        <end position="215"/>
    </location>
</feature>